<dbReference type="Proteomes" id="UP001501752">
    <property type="component" value="Unassembled WGS sequence"/>
</dbReference>
<accession>A0ABP9DDM5</accession>
<proteinExistence type="predicted"/>
<evidence type="ECO:0000313" key="1">
    <source>
        <dbReference type="EMBL" id="GAA4838074.1"/>
    </source>
</evidence>
<evidence type="ECO:0000313" key="2">
    <source>
        <dbReference type="Proteomes" id="UP001501752"/>
    </source>
</evidence>
<name>A0ABP9DDM5_9ACTN</name>
<organism evidence="1 2">
    <name type="scientific">Kitasatospora terrestris</name>
    <dbReference type="NCBI Taxonomy" id="258051"/>
    <lineage>
        <taxon>Bacteria</taxon>
        <taxon>Bacillati</taxon>
        <taxon>Actinomycetota</taxon>
        <taxon>Actinomycetes</taxon>
        <taxon>Kitasatosporales</taxon>
        <taxon>Streptomycetaceae</taxon>
        <taxon>Kitasatospora</taxon>
    </lineage>
</organism>
<keyword evidence="2" id="KW-1185">Reference proteome</keyword>
<reference evidence="2" key="1">
    <citation type="journal article" date="2019" name="Int. J. Syst. Evol. Microbiol.">
        <title>The Global Catalogue of Microorganisms (GCM) 10K type strain sequencing project: providing services to taxonomists for standard genome sequencing and annotation.</title>
        <authorList>
            <consortium name="The Broad Institute Genomics Platform"/>
            <consortium name="The Broad Institute Genome Sequencing Center for Infectious Disease"/>
            <person name="Wu L."/>
            <person name="Ma J."/>
        </authorList>
    </citation>
    <scope>NUCLEOTIDE SEQUENCE [LARGE SCALE GENOMIC DNA]</scope>
    <source>
        <strain evidence="2">JCM 13006</strain>
    </source>
</reference>
<comment type="caution">
    <text evidence="1">The sequence shown here is derived from an EMBL/GenBank/DDBJ whole genome shotgun (WGS) entry which is preliminary data.</text>
</comment>
<gene>
    <name evidence="1" type="ORF">GCM10023235_11490</name>
</gene>
<dbReference type="EMBL" id="BAABIS010000001">
    <property type="protein sequence ID" value="GAA4838074.1"/>
    <property type="molecule type" value="Genomic_DNA"/>
</dbReference>
<sequence length="124" mass="13339">MSDVIASVEAVGEARPVELAADLLDDLLVDRARTGGLTTSTRSAADRTPLRPWEHHRSWATVRSIPVAARAIGPLSTPVRLRDLVLVACGRGLRWWVRGSRFVSVGAGRQAASCTGWAEQSRPG</sequence>
<protein>
    <submittedName>
        <fullName evidence="1">Uncharacterized protein</fullName>
    </submittedName>
</protein>